<keyword evidence="1" id="KW-0812">Transmembrane</keyword>
<reference evidence="2 3" key="1">
    <citation type="submission" date="2015-09" db="EMBL/GenBank/DDBJ databases">
        <authorList>
            <consortium name="Swine Surveillance"/>
        </authorList>
    </citation>
    <scope>NUCLEOTIDE SEQUENCE [LARGE SCALE GENOMIC DNA]</scope>
    <source>
        <strain evidence="2 3">CECT 5294</strain>
    </source>
</reference>
<feature type="transmembrane region" description="Helical" evidence="1">
    <location>
        <begin position="231"/>
        <end position="252"/>
    </location>
</feature>
<organism evidence="2 3">
    <name type="scientific">Thalassobacter stenotrophicus</name>
    <dbReference type="NCBI Taxonomy" id="266809"/>
    <lineage>
        <taxon>Bacteria</taxon>
        <taxon>Pseudomonadati</taxon>
        <taxon>Pseudomonadota</taxon>
        <taxon>Alphaproteobacteria</taxon>
        <taxon>Rhodobacterales</taxon>
        <taxon>Roseobacteraceae</taxon>
        <taxon>Thalassobacter</taxon>
    </lineage>
</organism>
<keyword evidence="1" id="KW-1133">Transmembrane helix</keyword>
<feature type="transmembrane region" description="Helical" evidence="1">
    <location>
        <begin position="36"/>
        <end position="59"/>
    </location>
</feature>
<feature type="transmembrane region" description="Helical" evidence="1">
    <location>
        <begin position="139"/>
        <end position="159"/>
    </location>
</feature>
<dbReference type="EMBL" id="CYRX01000005">
    <property type="protein sequence ID" value="CUH58785.1"/>
    <property type="molecule type" value="Genomic_DNA"/>
</dbReference>
<accession>A0A0P1FCG1</accession>
<dbReference type="Proteomes" id="UP000051298">
    <property type="component" value="Unassembled WGS sequence"/>
</dbReference>
<proteinExistence type="predicted"/>
<sequence length="281" mass="30818">MISQLTGALMRAILVALLVATPSLLLPGLGQEITQIVALLAIFAAFFVFVEYAATYPGLVEFRDAPPYNRVRFLMLLATLFLITVACRGQYDPTPLAEFVTAIGLLLGHSVDFPYSPLSIVMDALPRGTTVEQAQMVRIAAGLAYLVALVSLTVFAILIRLRSWPSPTGSFNVWINLPTFDPTAGTDVVKRLNRDARVNIILGFVLPYITPPLAAFIAANHNLSMFSNDLTLVWTVTLWAFLPASLFMRGIAMHRLSDMIEAKRKRLVDASMDHGDGLHAF</sequence>
<name>A0A0P1FCG1_9RHOB</name>
<feature type="transmembrane region" description="Helical" evidence="1">
    <location>
        <begin position="12"/>
        <end position="30"/>
    </location>
</feature>
<feature type="transmembrane region" description="Helical" evidence="1">
    <location>
        <begin position="71"/>
        <end position="91"/>
    </location>
</feature>
<dbReference type="AlphaFoldDB" id="A0A0P1FCG1"/>
<keyword evidence="1" id="KW-0472">Membrane</keyword>
<protein>
    <submittedName>
        <fullName evidence="2">Uncharacterized protein</fullName>
    </submittedName>
</protein>
<feature type="transmembrane region" description="Helical" evidence="1">
    <location>
        <begin position="200"/>
        <end position="219"/>
    </location>
</feature>
<evidence type="ECO:0000313" key="3">
    <source>
        <dbReference type="Proteomes" id="UP000051298"/>
    </source>
</evidence>
<gene>
    <name evidence="2" type="ORF">THS5294_00063</name>
</gene>
<evidence type="ECO:0000256" key="1">
    <source>
        <dbReference type="SAM" id="Phobius"/>
    </source>
</evidence>
<evidence type="ECO:0000313" key="2">
    <source>
        <dbReference type="EMBL" id="CUH58785.1"/>
    </source>
</evidence>